<evidence type="ECO:0000313" key="4">
    <source>
        <dbReference type="Proteomes" id="UP001528672"/>
    </source>
</evidence>
<keyword evidence="1" id="KW-0472">Membrane</keyword>
<protein>
    <submittedName>
        <fullName evidence="3">Heparan-alpha-glucosaminide N-acetyltransferase domain-containing protein</fullName>
    </submittedName>
</protein>
<reference evidence="3 4" key="1">
    <citation type="submission" date="2023-02" db="EMBL/GenBank/DDBJ databases">
        <title>Bacterial whole genome sequence for Curvibacter sp. HBC28.</title>
        <authorList>
            <person name="Le V."/>
            <person name="Ko S.-R."/>
            <person name="Ahn C.-Y."/>
            <person name="Oh H.-M."/>
        </authorList>
    </citation>
    <scope>NUCLEOTIDE SEQUENCE [LARGE SCALE GENOMIC DNA]</scope>
    <source>
        <strain evidence="3 4">HBC28</strain>
    </source>
</reference>
<evidence type="ECO:0000256" key="1">
    <source>
        <dbReference type="SAM" id="Phobius"/>
    </source>
</evidence>
<feature type="transmembrane region" description="Helical" evidence="1">
    <location>
        <begin position="53"/>
        <end position="73"/>
    </location>
</feature>
<feature type="transmembrane region" description="Helical" evidence="1">
    <location>
        <begin position="116"/>
        <end position="136"/>
    </location>
</feature>
<name>A0ABT5MK61_9BURK</name>
<feature type="transmembrane region" description="Helical" evidence="1">
    <location>
        <begin position="224"/>
        <end position="244"/>
    </location>
</feature>
<dbReference type="Pfam" id="PF07786">
    <property type="entry name" value="HGSNAT_cat"/>
    <property type="match status" value="1"/>
</dbReference>
<keyword evidence="1" id="KW-0812">Transmembrane</keyword>
<feature type="transmembrane region" description="Helical" evidence="1">
    <location>
        <begin position="194"/>
        <end position="212"/>
    </location>
</feature>
<organism evidence="3 4">
    <name type="scientific">Curvibacter microcysteis</name>
    <dbReference type="NCBI Taxonomy" id="3026419"/>
    <lineage>
        <taxon>Bacteria</taxon>
        <taxon>Pseudomonadati</taxon>
        <taxon>Pseudomonadota</taxon>
        <taxon>Betaproteobacteria</taxon>
        <taxon>Burkholderiales</taxon>
        <taxon>Comamonadaceae</taxon>
        <taxon>Curvibacter</taxon>
    </lineage>
</organism>
<feature type="domain" description="Heparan-alpha-glucosaminide N-acetyltransferase catalytic" evidence="2">
    <location>
        <begin position="5"/>
        <end position="216"/>
    </location>
</feature>
<evidence type="ECO:0000259" key="2">
    <source>
        <dbReference type="Pfam" id="PF07786"/>
    </source>
</evidence>
<feature type="transmembrane region" description="Helical" evidence="1">
    <location>
        <begin position="93"/>
        <end position="110"/>
    </location>
</feature>
<feature type="transmembrane region" description="Helical" evidence="1">
    <location>
        <begin position="343"/>
        <end position="362"/>
    </location>
</feature>
<dbReference type="Proteomes" id="UP001528672">
    <property type="component" value="Unassembled WGS sequence"/>
</dbReference>
<dbReference type="InterPro" id="IPR012429">
    <property type="entry name" value="HGSNAT_cat"/>
</dbReference>
<gene>
    <name evidence="3" type="ORF">PSQ39_19230</name>
</gene>
<feature type="transmembrane region" description="Helical" evidence="1">
    <location>
        <begin position="272"/>
        <end position="290"/>
    </location>
</feature>
<dbReference type="EMBL" id="JAQSIO010000009">
    <property type="protein sequence ID" value="MDD0816775.1"/>
    <property type="molecule type" value="Genomic_DNA"/>
</dbReference>
<dbReference type="PANTHER" id="PTHR40407:SF1">
    <property type="entry name" value="HEPARAN-ALPHA-GLUCOSAMINIDE N-ACETYLTRANSFERASE CATALYTIC DOMAIN-CONTAINING PROTEIN"/>
    <property type="match status" value="1"/>
</dbReference>
<proteinExistence type="predicted"/>
<comment type="caution">
    <text evidence="3">The sequence shown here is derived from an EMBL/GenBank/DDBJ whole genome shotgun (WGS) entry which is preliminary data.</text>
</comment>
<evidence type="ECO:0000313" key="3">
    <source>
        <dbReference type="EMBL" id="MDD0816775.1"/>
    </source>
</evidence>
<keyword evidence="4" id="KW-1185">Reference proteome</keyword>
<dbReference type="PANTHER" id="PTHR40407">
    <property type="entry name" value="MEMBRANE PROTEIN-LIKE PROTEIN"/>
    <property type="match status" value="1"/>
</dbReference>
<feature type="transmembrane region" description="Helical" evidence="1">
    <location>
        <begin position="311"/>
        <end position="331"/>
    </location>
</feature>
<accession>A0ABT5MK61</accession>
<keyword evidence="1" id="KW-1133">Transmembrane helix</keyword>
<sequence length="380" mass="42373">MTRVRLGSIDRLRGAVMALMLVDHVREFFFLQHQVSDPMSLDGTSVALFFTRLSSHVCAPIFVLLTGLSAWLYGQKLGRSRNDTTRYLAQRGLILIVLELTVVSFAWSFELRPSRLYLQVIWAIGLSMLALAALLWLPRVWQITLAAGILCGHNLLDGVHFTPDQWGFVPWGILHDRSLIRLGDGLTVRTSYPVLPWIGLILAGYLLGPWYAPSVEPAQRQRRLLALGLGALLGFAVLRGLHLYGDQPWVAGPTEIHTFMAFLNVTKYPPSLHFILLTVGLGLLALVGLARLRDGQPLGRVLGQIGAVPMFFYLAHLYLLHLLYLVLKLVFGPNQGERYGFDGTGLIWLTAGVVLLALIPLCQRLARMKQTSTAPWLSYF</sequence>